<evidence type="ECO:0000256" key="2">
    <source>
        <dbReference type="ARBA" id="ARBA00023015"/>
    </source>
</evidence>
<dbReference type="PANTHER" id="PTHR30579">
    <property type="entry name" value="TRANSCRIPTIONAL REGULATOR"/>
    <property type="match status" value="1"/>
</dbReference>
<dbReference type="Gene3D" id="3.40.190.290">
    <property type="match status" value="1"/>
</dbReference>
<feature type="domain" description="HTH lysR-type" evidence="5">
    <location>
        <begin position="6"/>
        <end position="62"/>
    </location>
</feature>
<evidence type="ECO:0000256" key="3">
    <source>
        <dbReference type="ARBA" id="ARBA00023125"/>
    </source>
</evidence>
<keyword evidence="4" id="KW-0804">Transcription</keyword>
<evidence type="ECO:0000313" key="7">
    <source>
        <dbReference type="Proteomes" id="UP000217720"/>
    </source>
</evidence>
<dbReference type="AlphaFoldDB" id="A0A2A3ZJ50"/>
<dbReference type="InterPro" id="IPR000847">
    <property type="entry name" value="LysR_HTH_N"/>
</dbReference>
<dbReference type="SUPFAM" id="SSF53850">
    <property type="entry name" value="Periplasmic binding protein-like II"/>
    <property type="match status" value="1"/>
</dbReference>
<evidence type="ECO:0000259" key="5">
    <source>
        <dbReference type="PROSITE" id="PS50931"/>
    </source>
</evidence>
<dbReference type="Gene3D" id="1.10.10.10">
    <property type="entry name" value="Winged helix-like DNA-binding domain superfamily/Winged helix DNA-binding domain"/>
    <property type="match status" value="1"/>
</dbReference>
<dbReference type="NCBIfam" id="NF002964">
    <property type="entry name" value="PRK03635.1"/>
    <property type="match status" value="1"/>
</dbReference>
<dbReference type="InterPro" id="IPR050176">
    <property type="entry name" value="LTTR"/>
</dbReference>
<organism evidence="6 7">
    <name type="scientific">Brevibacterium aurantiacum</name>
    <dbReference type="NCBI Taxonomy" id="273384"/>
    <lineage>
        <taxon>Bacteria</taxon>
        <taxon>Bacillati</taxon>
        <taxon>Actinomycetota</taxon>
        <taxon>Actinomycetes</taxon>
        <taxon>Micrococcales</taxon>
        <taxon>Brevibacteriaceae</taxon>
        <taxon>Brevibacterium</taxon>
    </lineage>
</organism>
<dbReference type="GO" id="GO:0003677">
    <property type="term" value="F:DNA binding"/>
    <property type="evidence" value="ECO:0007669"/>
    <property type="project" value="UniProtKB-KW"/>
</dbReference>
<comment type="caution">
    <text evidence="6">The sequence shown here is derived from an EMBL/GenBank/DDBJ whole genome shotgun (WGS) entry which is preliminary data.</text>
</comment>
<dbReference type="PANTHER" id="PTHR30579:SF2">
    <property type="entry name" value="HTH-TYPE TRANSCRIPTIONAL REGULATOR ARGP"/>
    <property type="match status" value="1"/>
</dbReference>
<accession>A0A2A3ZJ50</accession>
<dbReference type="PROSITE" id="PS50931">
    <property type="entry name" value="HTH_LYSR"/>
    <property type="match status" value="1"/>
</dbReference>
<evidence type="ECO:0000256" key="1">
    <source>
        <dbReference type="ARBA" id="ARBA00009437"/>
    </source>
</evidence>
<evidence type="ECO:0000256" key="4">
    <source>
        <dbReference type="ARBA" id="ARBA00023163"/>
    </source>
</evidence>
<reference evidence="6 7" key="1">
    <citation type="journal article" date="2017" name="Elife">
        <title>Extensive horizontal gene transfer in cheese-associated bacteria.</title>
        <authorList>
            <person name="Bonham K.S."/>
            <person name="Wolfe B.E."/>
            <person name="Dutton R.J."/>
        </authorList>
    </citation>
    <scope>NUCLEOTIDE SEQUENCE [LARGE SCALE GENOMIC DNA]</scope>
    <source>
        <strain evidence="6 7">900_6</strain>
    </source>
</reference>
<gene>
    <name evidence="6" type="ORF">CIK62_03600</name>
</gene>
<keyword evidence="3" id="KW-0238">DNA-binding</keyword>
<comment type="similarity">
    <text evidence="1">Belongs to the LysR transcriptional regulatory family.</text>
</comment>
<sequence length="321" mass="34338">MHNCFMNIDHVKALAAVVDEGTVEGGAFVLGVTPSATSQRIRTLESRIGQVLIRRTNPITVTEAGEAVLKYAREIELLESETMDRLHGIDVGAPDGVASASAHGRRRVPTVLRIGVNADSLATWFRPIFAEVAKWDDIVIRIEVADQNVALPLLTSGEVLGTITSAASGGYGTQVQRLGSMRYVAVASKGLLSRHRGLGGQVGSGEIRSGTEAEVDLGCLPMVNFGKDDDLQFAFLRRVGITSIPPMSVVPSSSEFAVAVEAGVGWGLIPILQLGDLSDDLVPISADPTIDVDLYWHHWNLASEKLGRLTEALHQAAAQMR</sequence>
<dbReference type="GO" id="GO:0003700">
    <property type="term" value="F:DNA-binding transcription factor activity"/>
    <property type="evidence" value="ECO:0007669"/>
    <property type="project" value="InterPro"/>
</dbReference>
<dbReference type="SUPFAM" id="SSF46785">
    <property type="entry name" value="Winged helix' DNA-binding domain"/>
    <property type="match status" value="1"/>
</dbReference>
<protein>
    <submittedName>
        <fullName evidence="6">LysR family transcriptional regulator</fullName>
    </submittedName>
</protein>
<dbReference type="InterPro" id="IPR036390">
    <property type="entry name" value="WH_DNA-bd_sf"/>
</dbReference>
<name>A0A2A3ZJ50_BREAU</name>
<dbReference type="Proteomes" id="UP000217720">
    <property type="component" value="Unassembled WGS sequence"/>
</dbReference>
<keyword evidence="2" id="KW-0805">Transcription regulation</keyword>
<dbReference type="Pfam" id="PF00126">
    <property type="entry name" value="HTH_1"/>
    <property type="match status" value="1"/>
</dbReference>
<evidence type="ECO:0000313" key="6">
    <source>
        <dbReference type="EMBL" id="PCC51598.1"/>
    </source>
</evidence>
<dbReference type="EMBL" id="NRGO01000004">
    <property type="protein sequence ID" value="PCC51598.1"/>
    <property type="molecule type" value="Genomic_DNA"/>
</dbReference>
<proteinExistence type="inferred from homology"/>
<dbReference type="InterPro" id="IPR036388">
    <property type="entry name" value="WH-like_DNA-bd_sf"/>
</dbReference>